<dbReference type="KEGG" id="dco:SAMEA4475696_1293"/>
<accession>A0A239VIN1</accession>
<evidence type="ECO:0000313" key="2">
    <source>
        <dbReference type="EMBL" id="SNV21613.1"/>
    </source>
</evidence>
<reference evidence="2 3" key="1">
    <citation type="submission" date="2017-06" db="EMBL/GenBank/DDBJ databases">
        <authorList>
            <consortium name="Pathogen Informatics"/>
        </authorList>
    </citation>
    <scope>NUCLEOTIDE SEQUENCE [LARGE SCALE GENOMIC DNA]</scope>
    <source>
        <strain evidence="2 3">NCTC13039</strain>
    </source>
</reference>
<keyword evidence="3" id="KW-1185">Reference proteome</keyword>
<evidence type="ECO:0000313" key="3">
    <source>
        <dbReference type="Proteomes" id="UP000242637"/>
    </source>
</evidence>
<evidence type="ECO:0000256" key="1">
    <source>
        <dbReference type="SAM" id="MobiDB-lite"/>
    </source>
</evidence>
<feature type="compositionally biased region" description="Basic residues" evidence="1">
    <location>
        <begin position="54"/>
        <end position="67"/>
    </location>
</feature>
<organism evidence="2 3">
    <name type="scientific">Dermatophilus congolensis</name>
    <dbReference type="NCBI Taxonomy" id="1863"/>
    <lineage>
        <taxon>Bacteria</taxon>
        <taxon>Bacillati</taxon>
        <taxon>Actinomycetota</taxon>
        <taxon>Actinomycetes</taxon>
        <taxon>Micrococcales</taxon>
        <taxon>Dermatophilaceae</taxon>
        <taxon>Dermatophilus</taxon>
    </lineage>
</organism>
<dbReference type="STRING" id="1121387.GCA_000429885_02018"/>
<proteinExistence type="predicted"/>
<dbReference type="EMBL" id="LT906453">
    <property type="protein sequence ID" value="SNV21613.1"/>
    <property type="molecule type" value="Genomic_DNA"/>
</dbReference>
<dbReference type="AntiFam" id="ANF00006">
    <property type="entry name" value="Translation of CRISPR region"/>
</dbReference>
<name>A0A239VIN1_9MICO</name>
<dbReference type="AlphaFoldDB" id="A0A239VIN1"/>
<feature type="region of interest" description="Disordered" evidence="1">
    <location>
        <begin position="98"/>
        <end position="121"/>
    </location>
</feature>
<protein>
    <submittedName>
        <fullName evidence="2">Domain of uncharacterized function (DUF2825)</fullName>
    </submittedName>
</protein>
<sequence>MGPWGYSGPVSGSSPQARGAREVQPEQTPLHGLIPAGAGSTAQNEHRQGQAQAHPRRRGEHSSKRTPARSGPGSPPQARGARLGGYFSGYVGGLIPAGAGSTSAPPVLQTRKPAHPRRRGEHFQVPRVMWSRSGSSPQARGAPFNLRGELIQARLIPAGAGSTLRDQHILFCV</sequence>
<dbReference type="Proteomes" id="UP000242637">
    <property type="component" value="Chromosome 1"/>
</dbReference>
<gene>
    <name evidence="2" type="ORF">SAMEA4475696_01293</name>
</gene>
<feature type="region of interest" description="Disordered" evidence="1">
    <location>
        <begin position="1"/>
        <end position="84"/>
    </location>
</feature>
<dbReference type="AntiFam" id="ANF00057">
    <property type="entry name" value="Translation of E. coli type CRISPR repeat"/>
</dbReference>